<keyword evidence="8" id="KW-0496">Mitochondrion</keyword>
<keyword evidence="5" id="KW-0809">Transit peptide</keyword>
<feature type="transmembrane region" description="Helical" evidence="15">
    <location>
        <begin position="6"/>
        <end position="27"/>
    </location>
</feature>
<reference evidence="16" key="1">
    <citation type="journal article" date="2022" name="bioRxiv">
        <title>Sequencing and chromosome-scale assembly of the giantPleurodeles waltlgenome.</title>
        <authorList>
            <person name="Brown T."/>
            <person name="Elewa A."/>
            <person name="Iarovenko S."/>
            <person name="Subramanian E."/>
            <person name="Araus A.J."/>
            <person name="Petzold A."/>
            <person name="Susuki M."/>
            <person name="Suzuki K.-i.T."/>
            <person name="Hayashi T."/>
            <person name="Toyoda A."/>
            <person name="Oliveira C."/>
            <person name="Osipova E."/>
            <person name="Leigh N.D."/>
            <person name="Simon A."/>
            <person name="Yun M.H."/>
        </authorList>
    </citation>
    <scope>NUCLEOTIDE SEQUENCE</scope>
    <source>
        <strain evidence="16">20211129_DDA</strain>
        <tissue evidence="16">Liver</tissue>
    </source>
</reference>
<comment type="caution">
    <text evidence="16">The sequence shown here is derived from an EMBL/GenBank/DDBJ whole genome shotgun (WGS) entry which is preliminary data.</text>
</comment>
<keyword evidence="7" id="KW-0411">Iron-sulfur</keyword>
<evidence type="ECO:0000256" key="9">
    <source>
        <dbReference type="ARBA" id="ARBA00045681"/>
    </source>
</evidence>
<evidence type="ECO:0000256" key="12">
    <source>
        <dbReference type="ARBA" id="ARBA00069745"/>
    </source>
</evidence>
<dbReference type="GO" id="GO:0006412">
    <property type="term" value="P:translation"/>
    <property type="evidence" value="ECO:0007669"/>
    <property type="project" value="InterPro"/>
</dbReference>
<protein>
    <recommendedName>
        <fullName evidence="12">Ribosome assembly protein METTL17, mitochondrial</fullName>
    </recommendedName>
    <alternativeName>
        <fullName evidence="13">Methyltransferase-like protein 17</fullName>
    </alternativeName>
</protein>
<dbReference type="GO" id="GO:0051539">
    <property type="term" value="F:4 iron, 4 sulfur cluster binding"/>
    <property type="evidence" value="ECO:0007669"/>
    <property type="project" value="UniProtKB-KW"/>
</dbReference>
<evidence type="ECO:0000313" key="17">
    <source>
        <dbReference type="Proteomes" id="UP001066276"/>
    </source>
</evidence>
<keyword evidence="3" id="KW-0949">S-adenosyl-L-methionine</keyword>
<dbReference type="AlphaFoldDB" id="A0AAV7Q907"/>
<dbReference type="GO" id="GO:0008168">
    <property type="term" value="F:methyltransferase activity"/>
    <property type="evidence" value="ECO:0007669"/>
    <property type="project" value="InterPro"/>
</dbReference>
<keyword evidence="4" id="KW-0479">Metal-binding</keyword>
<keyword evidence="15" id="KW-0472">Membrane</keyword>
<dbReference type="GO" id="GO:0046872">
    <property type="term" value="F:metal ion binding"/>
    <property type="evidence" value="ECO:0007669"/>
    <property type="project" value="UniProtKB-KW"/>
</dbReference>
<evidence type="ECO:0000256" key="3">
    <source>
        <dbReference type="ARBA" id="ARBA00022691"/>
    </source>
</evidence>
<dbReference type="InterPro" id="IPR029063">
    <property type="entry name" value="SAM-dependent_MTases_sf"/>
</dbReference>
<feature type="region of interest" description="Disordered" evidence="14">
    <location>
        <begin position="500"/>
        <end position="528"/>
    </location>
</feature>
<sequence length="528" mass="59664">MRGASYTIIFACVYTALGLVTLTYTGFRQKNGQIAGVAVMPPLSTGGALFRALKLSFRNSFLYRGFGVALPDGPQVDNTSQFLQGVPHRQHPGILKLKKVTLPPNVIDGAQVLVQKCSITRLEERCHALTHYLWSRKRPVEDRELQSRAIELEKRLRVKMAPHSSQDLQADKSEEALKEALKQSVMATLRKNIYHWQQLRYDKELGVLYLAARFAGVHAAVSRAFHEIRKRVPEFSPQTLLDFGSGTGSVTWAAHAAWGRSIREYMCVDSSAEMNELSELLLRGGSLSHDARMPGVYFRQFLPVSPKVGYDLVVSAYSLNELPSQQDRTQMIQTLWRKTDGFLVLIENGTKEGHQMLMEARDAILKLDEEQENKVNRGGHIFAPCPHSLPCPLLAKTHIVPCNFIQAYQPLPFSWNPNTMWEKFSFLIMRRGPGEDVEQWPRITQPVLRRPRHVHCRICCPDGMLQHMVVTAHRHGRDLYRCARNSEWGDRLPMIIPSGDAESVVDDTTPGSLQNVCLHENQPPSSLT</sequence>
<comment type="subunit">
    <text evidence="11">Associates with the mitochondrial ribosome (mitoribosome).</text>
</comment>
<evidence type="ECO:0000256" key="5">
    <source>
        <dbReference type="ARBA" id="ARBA00022946"/>
    </source>
</evidence>
<dbReference type="PANTHER" id="PTHR13184:SF5">
    <property type="entry name" value="METHYLTRANSFERASE-LIKE PROTEIN 17, MITOCHONDRIAL"/>
    <property type="match status" value="1"/>
</dbReference>
<evidence type="ECO:0000256" key="2">
    <source>
        <dbReference type="ARBA" id="ARBA00022485"/>
    </source>
</evidence>
<evidence type="ECO:0000256" key="14">
    <source>
        <dbReference type="SAM" id="MobiDB-lite"/>
    </source>
</evidence>
<evidence type="ECO:0000256" key="1">
    <source>
        <dbReference type="ARBA" id="ARBA00004305"/>
    </source>
</evidence>
<accession>A0AAV7Q907</accession>
<dbReference type="Gene3D" id="3.40.50.150">
    <property type="entry name" value="Vaccinia Virus protein VP39"/>
    <property type="match status" value="1"/>
</dbReference>
<keyword evidence="17" id="KW-1185">Reference proteome</keyword>
<evidence type="ECO:0000256" key="11">
    <source>
        <dbReference type="ARBA" id="ARBA00062800"/>
    </source>
</evidence>
<evidence type="ECO:0000256" key="4">
    <source>
        <dbReference type="ARBA" id="ARBA00022723"/>
    </source>
</evidence>
<dbReference type="EMBL" id="JANPWB010000010">
    <property type="protein sequence ID" value="KAJ1137022.1"/>
    <property type="molecule type" value="Genomic_DNA"/>
</dbReference>
<evidence type="ECO:0000256" key="7">
    <source>
        <dbReference type="ARBA" id="ARBA00023014"/>
    </source>
</evidence>
<gene>
    <name evidence="16" type="ORF">NDU88_003435</name>
</gene>
<evidence type="ECO:0000256" key="8">
    <source>
        <dbReference type="ARBA" id="ARBA00023128"/>
    </source>
</evidence>
<dbReference type="FunFam" id="3.40.50.150:FF:000196">
    <property type="entry name" value="methyltransferase-like protein 17, mitochondrial"/>
    <property type="match status" value="1"/>
</dbReference>
<dbReference type="InterPro" id="IPR015324">
    <property type="entry name" value="Ribosomal_Rsm22-like"/>
</dbReference>
<comment type="similarity">
    <text evidence="10">Belongs to the methyltransferase superfamily. Rsm22 family.</text>
</comment>
<dbReference type="GO" id="GO:0005763">
    <property type="term" value="C:mitochondrial small ribosomal subunit"/>
    <property type="evidence" value="ECO:0007669"/>
    <property type="project" value="TreeGrafter"/>
</dbReference>
<evidence type="ECO:0000256" key="13">
    <source>
        <dbReference type="ARBA" id="ARBA00081511"/>
    </source>
</evidence>
<dbReference type="SUPFAM" id="SSF53335">
    <property type="entry name" value="S-adenosyl-L-methionine-dependent methyltransferases"/>
    <property type="match status" value="1"/>
</dbReference>
<proteinExistence type="inferred from homology"/>
<keyword evidence="2" id="KW-0004">4Fe-4S</keyword>
<comment type="subcellular location">
    <subcellularLocation>
        <location evidence="1">Mitochondrion matrix</location>
    </subcellularLocation>
</comment>
<evidence type="ECO:0000256" key="15">
    <source>
        <dbReference type="SAM" id="Phobius"/>
    </source>
</evidence>
<keyword evidence="15" id="KW-1133">Transmembrane helix</keyword>
<name>A0AAV7Q907_PLEWA</name>
<keyword evidence="15" id="KW-0812">Transmembrane</keyword>
<dbReference type="GO" id="GO:0042274">
    <property type="term" value="P:ribosomal small subunit biogenesis"/>
    <property type="evidence" value="ECO:0007669"/>
    <property type="project" value="UniProtKB-ARBA"/>
</dbReference>
<dbReference type="GO" id="GO:0003735">
    <property type="term" value="F:structural constituent of ribosome"/>
    <property type="evidence" value="ECO:0007669"/>
    <property type="project" value="TreeGrafter"/>
</dbReference>
<dbReference type="PANTHER" id="PTHR13184">
    <property type="entry name" value="37S RIBOSOMAL PROTEIN S22"/>
    <property type="match status" value="1"/>
</dbReference>
<dbReference type="Pfam" id="PF09243">
    <property type="entry name" value="Rsm22"/>
    <property type="match status" value="1"/>
</dbReference>
<evidence type="ECO:0000256" key="10">
    <source>
        <dbReference type="ARBA" id="ARBA00060800"/>
    </source>
</evidence>
<feature type="transmembrane region" description="Helical" evidence="15">
    <location>
        <begin position="34"/>
        <end position="53"/>
    </location>
</feature>
<dbReference type="InterPro" id="IPR052571">
    <property type="entry name" value="Mt_RNA_Methyltransferase"/>
</dbReference>
<evidence type="ECO:0000256" key="6">
    <source>
        <dbReference type="ARBA" id="ARBA00023004"/>
    </source>
</evidence>
<keyword evidence="6" id="KW-0408">Iron</keyword>
<organism evidence="16 17">
    <name type="scientific">Pleurodeles waltl</name>
    <name type="common">Iberian ribbed newt</name>
    <dbReference type="NCBI Taxonomy" id="8319"/>
    <lineage>
        <taxon>Eukaryota</taxon>
        <taxon>Metazoa</taxon>
        <taxon>Chordata</taxon>
        <taxon>Craniata</taxon>
        <taxon>Vertebrata</taxon>
        <taxon>Euteleostomi</taxon>
        <taxon>Amphibia</taxon>
        <taxon>Batrachia</taxon>
        <taxon>Caudata</taxon>
        <taxon>Salamandroidea</taxon>
        <taxon>Salamandridae</taxon>
        <taxon>Pleurodelinae</taxon>
        <taxon>Pleurodeles</taxon>
    </lineage>
</organism>
<evidence type="ECO:0000313" key="16">
    <source>
        <dbReference type="EMBL" id="KAJ1137022.1"/>
    </source>
</evidence>
<comment type="function">
    <text evidence="9">Mitochondrial ribosome (mitoribosome) assembly factor. Binds at the interface of the head and body domains of the mitochondrial small ribosomal subunit (mt-SSU), occluding the mRNA channel and preventing compaction of the head domain towards the body. Probable inactive methyltransferase: retains the characteristic folding and ability to bind S-adenosyl-L-methionine, but it probably lost its methyltransferase activity.</text>
</comment>
<dbReference type="Proteomes" id="UP001066276">
    <property type="component" value="Chromosome 6"/>
</dbReference>